<dbReference type="FunFam" id="3.90.70.10:FF:000006">
    <property type="entry name" value="Cathepsin S"/>
    <property type="match status" value="1"/>
</dbReference>
<keyword evidence="4" id="KW-0788">Thiol protease</keyword>
<dbReference type="GO" id="GO:0008234">
    <property type="term" value="F:cysteine-type peptidase activity"/>
    <property type="evidence" value="ECO:0007669"/>
    <property type="project" value="UniProtKB-KW"/>
</dbReference>
<keyword evidence="5" id="KW-0732">Signal</keyword>
<dbReference type="EMBL" id="GDHC01004788">
    <property type="protein sequence ID" value="JAQ13841.1"/>
    <property type="molecule type" value="Transcribed_RNA"/>
</dbReference>
<dbReference type="InterPro" id="IPR025660">
    <property type="entry name" value="Pept_his_AS"/>
</dbReference>
<proteinExistence type="inferred from homology"/>
<comment type="similarity">
    <text evidence="1">Belongs to the peptidase C1 family.</text>
</comment>
<accession>A0A146M225</accession>
<reference evidence="8" key="1">
    <citation type="journal article" date="2016" name="Gigascience">
        <title>De novo construction of an expanded transcriptome assembly for the western tarnished plant bug, Lygus hesperus.</title>
        <authorList>
            <person name="Tassone E.E."/>
            <person name="Geib S.M."/>
            <person name="Hall B."/>
            <person name="Fabrick J.A."/>
            <person name="Brent C.S."/>
            <person name="Hull J.J."/>
        </authorList>
    </citation>
    <scope>NUCLEOTIDE SEQUENCE</scope>
</reference>
<dbReference type="InterPro" id="IPR000668">
    <property type="entry name" value="Peptidase_C1A_C"/>
</dbReference>
<evidence type="ECO:0000256" key="4">
    <source>
        <dbReference type="ARBA" id="ARBA00022807"/>
    </source>
</evidence>
<dbReference type="InterPro" id="IPR013201">
    <property type="entry name" value="Prot_inhib_I29"/>
</dbReference>
<dbReference type="GO" id="GO:0006508">
    <property type="term" value="P:proteolysis"/>
    <property type="evidence" value="ECO:0007669"/>
    <property type="project" value="UniProtKB-KW"/>
</dbReference>
<organism evidence="8">
    <name type="scientific">Lygus hesperus</name>
    <name type="common">Western plant bug</name>
    <dbReference type="NCBI Taxonomy" id="30085"/>
    <lineage>
        <taxon>Eukaryota</taxon>
        <taxon>Metazoa</taxon>
        <taxon>Ecdysozoa</taxon>
        <taxon>Arthropoda</taxon>
        <taxon>Hexapoda</taxon>
        <taxon>Insecta</taxon>
        <taxon>Pterygota</taxon>
        <taxon>Neoptera</taxon>
        <taxon>Paraneoptera</taxon>
        <taxon>Hemiptera</taxon>
        <taxon>Heteroptera</taxon>
        <taxon>Panheteroptera</taxon>
        <taxon>Cimicomorpha</taxon>
        <taxon>Miridae</taxon>
        <taxon>Mirini</taxon>
        <taxon>Lygus</taxon>
    </lineage>
</organism>
<gene>
    <name evidence="8" type="primary">Ctss</name>
    <name evidence="8" type="ORF">g.54750</name>
</gene>
<protein>
    <submittedName>
        <fullName evidence="8">Cathepsin S</fullName>
    </submittedName>
</protein>
<evidence type="ECO:0000256" key="1">
    <source>
        <dbReference type="ARBA" id="ARBA00008455"/>
    </source>
</evidence>
<dbReference type="Gene3D" id="1.10.287.2250">
    <property type="match status" value="1"/>
</dbReference>
<dbReference type="SMART" id="SM00848">
    <property type="entry name" value="Inhibitor_I29"/>
    <property type="match status" value="1"/>
</dbReference>
<name>A0A146M225_LYGHE</name>
<evidence type="ECO:0000259" key="7">
    <source>
        <dbReference type="SMART" id="SM00848"/>
    </source>
</evidence>
<dbReference type="InterPro" id="IPR038765">
    <property type="entry name" value="Papain-like_cys_pep_sf"/>
</dbReference>
<dbReference type="Gene3D" id="3.90.70.10">
    <property type="entry name" value="Cysteine proteinases"/>
    <property type="match status" value="1"/>
</dbReference>
<dbReference type="SMART" id="SM00645">
    <property type="entry name" value="Pept_C1"/>
    <property type="match status" value="1"/>
</dbReference>
<evidence type="ECO:0000259" key="6">
    <source>
        <dbReference type="SMART" id="SM00645"/>
    </source>
</evidence>
<evidence type="ECO:0000256" key="3">
    <source>
        <dbReference type="ARBA" id="ARBA00022801"/>
    </source>
</evidence>
<keyword evidence="3" id="KW-0378">Hydrolase</keyword>
<feature type="signal peptide" evidence="5">
    <location>
        <begin position="1"/>
        <end position="30"/>
    </location>
</feature>
<dbReference type="Pfam" id="PF08246">
    <property type="entry name" value="Inhibitor_I29"/>
    <property type="match status" value="1"/>
</dbReference>
<dbReference type="PRINTS" id="PR00705">
    <property type="entry name" value="PAPAIN"/>
</dbReference>
<dbReference type="PANTHER" id="PTHR12411">
    <property type="entry name" value="CYSTEINE PROTEASE FAMILY C1-RELATED"/>
    <property type="match status" value="1"/>
</dbReference>
<dbReference type="Pfam" id="PF00112">
    <property type="entry name" value="Peptidase_C1"/>
    <property type="match status" value="1"/>
</dbReference>
<feature type="chain" id="PRO_5018778081" evidence="5">
    <location>
        <begin position="31"/>
        <end position="394"/>
    </location>
</feature>
<sequence length="394" mass="44209">MLLSVAWRLNYSGLISYSWICLSMVARADGEDNSPEYALDYSVEDPLVAKAFLLVPCLLAVGNCHPRSDPNDELWESFKRDHNKQYESLEIEAARKKIFFDNKRKIDEHNALYERGETSFKLGINPLADVTLDEIPNKGIKPREDPFTLFSVSKEGPIQFEATGAKLPETVDWREKGILSPIKAQYNCLACWAFAATDAIESQYALKYGKHLLLSQQQLVDCSQEEGNLGCQGGMVDWAYKYIMRVGGLEQDSDYPYQIEDDKCTFNASKIAASISNYGEIKNGSEVSLQEAVAFYGPISVCIDSSSFQWNYYTEGIFDYPYCTTDVDHAVVVVGYGTENGTDYWLVKNSYGETFGQKGYIKMARNKGNQCAIASYGNFPIVGDWKPFSPPPQA</sequence>
<feature type="domain" description="Peptidase C1A papain C-terminal" evidence="6">
    <location>
        <begin position="167"/>
        <end position="381"/>
    </location>
</feature>
<dbReference type="AlphaFoldDB" id="A0A146M225"/>
<dbReference type="InterPro" id="IPR039417">
    <property type="entry name" value="Peptidase_C1A_papain-like"/>
</dbReference>
<dbReference type="CDD" id="cd02248">
    <property type="entry name" value="Peptidase_C1A"/>
    <property type="match status" value="1"/>
</dbReference>
<keyword evidence="2" id="KW-0645">Protease</keyword>
<evidence type="ECO:0000313" key="8">
    <source>
        <dbReference type="EMBL" id="JAQ13841.1"/>
    </source>
</evidence>
<dbReference type="PROSITE" id="PS00639">
    <property type="entry name" value="THIOL_PROTEASE_HIS"/>
    <property type="match status" value="1"/>
</dbReference>
<dbReference type="InterPro" id="IPR013128">
    <property type="entry name" value="Peptidase_C1A"/>
</dbReference>
<feature type="domain" description="Cathepsin propeptide inhibitor" evidence="7">
    <location>
        <begin position="75"/>
        <end position="135"/>
    </location>
</feature>
<dbReference type="SUPFAM" id="SSF54001">
    <property type="entry name" value="Cysteine proteinases"/>
    <property type="match status" value="1"/>
</dbReference>
<evidence type="ECO:0000256" key="2">
    <source>
        <dbReference type="ARBA" id="ARBA00022670"/>
    </source>
</evidence>
<evidence type="ECO:0000256" key="5">
    <source>
        <dbReference type="SAM" id="SignalP"/>
    </source>
</evidence>